<proteinExistence type="predicted"/>
<keyword evidence="1" id="KW-1133">Transmembrane helix</keyword>
<gene>
    <name evidence="2" type="ORF">C7I55_01580</name>
</gene>
<dbReference type="AlphaFoldDB" id="A0A2P7R065"/>
<feature type="transmembrane region" description="Helical" evidence="1">
    <location>
        <begin position="131"/>
        <end position="148"/>
    </location>
</feature>
<sequence length="243" mass="26013">MLAIAMALTVVAGFSLQLAMGRSSFASPVHVHLHALLFFGWVTLYVAQNVLVTRGTLALHRRLGWIGAAWAAAMVGVGIYTTANMVRNGTAPFFFEPAYFLVMNSLSVLCFAGLTAAAIILRRRTDWHRRLHVCGMAMLTGPAFGRLLPMPLLIPHAGSAVFAALMLWPAIGIAADLRRRGRVHPAWWWGIGAMFATQAAMTLIAHNPLGLAIYDAVTAGTPGARVAPLDFPPPPAGPLITGR</sequence>
<accession>A0A2P7R065</accession>
<evidence type="ECO:0000313" key="3">
    <source>
        <dbReference type="Proteomes" id="UP000241167"/>
    </source>
</evidence>
<evidence type="ECO:0008006" key="4">
    <source>
        <dbReference type="Google" id="ProtNLM"/>
    </source>
</evidence>
<dbReference type="OrthoDB" id="648493at2"/>
<keyword evidence="1" id="KW-0472">Membrane</keyword>
<dbReference type="EMBL" id="PXYI01000001">
    <property type="protein sequence ID" value="PSJ43614.1"/>
    <property type="molecule type" value="Genomic_DNA"/>
</dbReference>
<evidence type="ECO:0000256" key="1">
    <source>
        <dbReference type="SAM" id="Phobius"/>
    </source>
</evidence>
<feature type="transmembrane region" description="Helical" evidence="1">
    <location>
        <begin position="63"/>
        <end position="86"/>
    </location>
</feature>
<dbReference type="Proteomes" id="UP000241167">
    <property type="component" value="Unassembled WGS sequence"/>
</dbReference>
<feature type="transmembrane region" description="Helical" evidence="1">
    <location>
        <begin position="98"/>
        <end position="119"/>
    </location>
</feature>
<organism evidence="2 3">
    <name type="scientific">Allosphingosinicella deserti</name>
    <dbReference type="NCBI Taxonomy" id="2116704"/>
    <lineage>
        <taxon>Bacteria</taxon>
        <taxon>Pseudomonadati</taxon>
        <taxon>Pseudomonadota</taxon>
        <taxon>Alphaproteobacteria</taxon>
        <taxon>Sphingomonadales</taxon>
        <taxon>Sphingomonadaceae</taxon>
        <taxon>Allosphingosinicella</taxon>
    </lineage>
</organism>
<evidence type="ECO:0000313" key="2">
    <source>
        <dbReference type="EMBL" id="PSJ43614.1"/>
    </source>
</evidence>
<feature type="transmembrane region" description="Helical" evidence="1">
    <location>
        <begin position="154"/>
        <end position="174"/>
    </location>
</feature>
<reference evidence="2 3" key="1">
    <citation type="submission" date="2018-03" db="EMBL/GenBank/DDBJ databases">
        <title>The draft genome of Sphingosinicella sp. GL-C-18.</title>
        <authorList>
            <person name="Liu L."/>
            <person name="Li L."/>
            <person name="Liang L."/>
            <person name="Zhang X."/>
            <person name="Wang T."/>
        </authorList>
    </citation>
    <scope>NUCLEOTIDE SEQUENCE [LARGE SCALE GENOMIC DNA]</scope>
    <source>
        <strain evidence="2 3">GL-C-18</strain>
    </source>
</reference>
<comment type="caution">
    <text evidence="2">The sequence shown here is derived from an EMBL/GenBank/DDBJ whole genome shotgun (WGS) entry which is preliminary data.</text>
</comment>
<name>A0A2P7R065_9SPHN</name>
<feature type="transmembrane region" description="Helical" evidence="1">
    <location>
        <begin position="31"/>
        <end position="51"/>
    </location>
</feature>
<keyword evidence="3" id="KW-1185">Reference proteome</keyword>
<keyword evidence="1" id="KW-0812">Transmembrane</keyword>
<feature type="transmembrane region" description="Helical" evidence="1">
    <location>
        <begin position="186"/>
        <end position="205"/>
    </location>
</feature>
<protein>
    <recommendedName>
        <fullName evidence="4">DUF2306 domain-containing protein</fullName>
    </recommendedName>
</protein>